<proteinExistence type="predicted"/>
<organism evidence="1 2">
    <name type="scientific">Rhizophagus irregularis</name>
    <dbReference type="NCBI Taxonomy" id="588596"/>
    <lineage>
        <taxon>Eukaryota</taxon>
        <taxon>Fungi</taxon>
        <taxon>Fungi incertae sedis</taxon>
        <taxon>Mucoromycota</taxon>
        <taxon>Glomeromycotina</taxon>
        <taxon>Glomeromycetes</taxon>
        <taxon>Glomerales</taxon>
        <taxon>Glomeraceae</taxon>
        <taxon>Rhizophagus</taxon>
    </lineage>
</organism>
<dbReference type="Proteomes" id="UP000234323">
    <property type="component" value="Unassembled WGS sequence"/>
</dbReference>
<keyword evidence="2" id="KW-1185">Reference proteome</keyword>
<evidence type="ECO:0000313" key="2">
    <source>
        <dbReference type="Proteomes" id="UP000234323"/>
    </source>
</evidence>
<dbReference type="VEuPathDB" id="FungiDB:RhiirFUN_006766"/>
<dbReference type="AlphaFoldDB" id="A0A2I1GSZ9"/>
<sequence>MAPHDEHSPASEMTPTNIEIDRAIDTVAFSATVPMNTFQFSFNSAESPILSLYHTVENFNPRPSSVHVPTELIPFIPKIPIYSNSGHTYYPPGSPQWFSHLKKQHSNQIKSEKGQSVGN</sequence>
<evidence type="ECO:0000313" key="1">
    <source>
        <dbReference type="EMBL" id="PKY49749.1"/>
    </source>
</evidence>
<name>A0A2I1GSZ9_9GLOM</name>
<accession>A0A2I1GSZ9</accession>
<dbReference type="EMBL" id="LLXI01000780">
    <property type="protein sequence ID" value="PKY49749.1"/>
    <property type="molecule type" value="Genomic_DNA"/>
</dbReference>
<protein>
    <submittedName>
        <fullName evidence="1">Uncharacterized protein</fullName>
    </submittedName>
</protein>
<comment type="caution">
    <text evidence="1">The sequence shown here is derived from an EMBL/GenBank/DDBJ whole genome shotgun (WGS) entry which is preliminary data.</text>
</comment>
<reference evidence="1 2" key="1">
    <citation type="submission" date="2015-10" db="EMBL/GenBank/DDBJ databases">
        <title>Genome analyses suggest a sexual origin of heterokaryosis in a supposedly ancient asexual fungus.</title>
        <authorList>
            <person name="Ropars J."/>
            <person name="Sedzielewska K."/>
            <person name="Noel J."/>
            <person name="Charron P."/>
            <person name="Farinelli L."/>
            <person name="Marton T."/>
            <person name="Kruger M."/>
            <person name="Pelin A."/>
            <person name="Brachmann A."/>
            <person name="Corradi N."/>
        </authorList>
    </citation>
    <scope>NUCLEOTIDE SEQUENCE [LARGE SCALE GENOMIC DNA]</scope>
    <source>
        <strain evidence="1 2">A4</strain>
    </source>
</reference>
<dbReference type="OrthoDB" id="10658208at2759"/>
<gene>
    <name evidence="1" type="ORF">RhiirA4_465858</name>
</gene>